<dbReference type="PANTHER" id="PTHR14969">
    <property type="entry name" value="SPHINGOSINE-1-PHOSPHATE PHOSPHOHYDROLASE"/>
    <property type="match status" value="1"/>
</dbReference>
<proteinExistence type="predicted"/>
<dbReference type="Proteomes" id="UP001596016">
    <property type="component" value="Unassembled WGS sequence"/>
</dbReference>
<dbReference type="Gene3D" id="1.20.144.10">
    <property type="entry name" value="Phosphatidic acid phosphatase type 2/haloperoxidase"/>
    <property type="match status" value="1"/>
</dbReference>
<feature type="domain" description="Phosphatidic acid phosphatase type 2/haloperoxidase" evidence="2">
    <location>
        <begin position="5"/>
        <end position="95"/>
    </location>
</feature>
<evidence type="ECO:0000256" key="1">
    <source>
        <dbReference type="SAM" id="Phobius"/>
    </source>
</evidence>
<keyword evidence="1" id="KW-0472">Membrane</keyword>
<gene>
    <name evidence="3" type="ORF">ACFPLB_10880</name>
</gene>
<dbReference type="EMBL" id="JBHSLL010000030">
    <property type="protein sequence ID" value="MFC5386470.1"/>
    <property type="molecule type" value="Genomic_DNA"/>
</dbReference>
<dbReference type="PANTHER" id="PTHR14969:SF13">
    <property type="entry name" value="AT30094P"/>
    <property type="match status" value="1"/>
</dbReference>
<evidence type="ECO:0000259" key="2">
    <source>
        <dbReference type="Pfam" id="PF01569"/>
    </source>
</evidence>
<organism evidence="3 4">
    <name type="scientific">Aquamicrobium segne</name>
    <dbReference type="NCBI Taxonomy" id="469547"/>
    <lineage>
        <taxon>Bacteria</taxon>
        <taxon>Pseudomonadati</taxon>
        <taxon>Pseudomonadota</taxon>
        <taxon>Alphaproteobacteria</taxon>
        <taxon>Hyphomicrobiales</taxon>
        <taxon>Phyllobacteriaceae</taxon>
        <taxon>Aquamicrobium</taxon>
    </lineage>
</organism>
<evidence type="ECO:0000313" key="3">
    <source>
        <dbReference type="EMBL" id="MFC5386470.1"/>
    </source>
</evidence>
<feature type="transmembrane region" description="Helical" evidence="1">
    <location>
        <begin position="49"/>
        <end position="71"/>
    </location>
</feature>
<protein>
    <submittedName>
        <fullName evidence="3">Phosphatase PAP2 family protein</fullName>
    </submittedName>
</protein>
<dbReference type="InterPro" id="IPR000326">
    <property type="entry name" value="PAP2/HPO"/>
</dbReference>
<comment type="caution">
    <text evidence="3">The sequence shown here is derived from an EMBL/GenBank/DDBJ whole genome shotgun (WGS) entry which is preliminary data.</text>
</comment>
<keyword evidence="1" id="KW-0812">Transmembrane</keyword>
<name>A0ABW0GY70_9HYPH</name>
<keyword evidence="4" id="KW-1185">Reference proteome</keyword>
<keyword evidence="1" id="KW-1133">Transmembrane helix</keyword>
<dbReference type="Pfam" id="PF01569">
    <property type="entry name" value="PAP2"/>
    <property type="match status" value="1"/>
</dbReference>
<evidence type="ECO:0000313" key="4">
    <source>
        <dbReference type="Proteomes" id="UP001596016"/>
    </source>
</evidence>
<dbReference type="RefSeq" id="WP_378229541.1">
    <property type="nucleotide sequence ID" value="NZ_JBHSLL010000030.1"/>
</dbReference>
<feature type="transmembrane region" description="Helical" evidence="1">
    <location>
        <begin position="77"/>
        <end position="96"/>
    </location>
</feature>
<dbReference type="InterPro" id="IPR036938">
    <property type="entry name" value="PAP2/HPO_sf"/>
</dbReference>
<sequence length="135" mass="14969">MGLGFYRPRPFLAGLGEALMDHRPSASFPSNHALIFSAYASTLLFLRHYWLGLAVFIVGLMVGAARVYLGIHYPGDILGGLLLGALSAMGSLWIWARWGGQLYRLASTVWKHVPRPLKQLLRTTEAAEFAKTRIN</sequence>
<accession>A0ABW0GY70</accession>
<reference evidence="4" key="1">
    <citation type="journal article" date="2019" name="Int. J. Syst. Evol. Microbiol.">
        <title>The Global Catalogue of Microorganisms (GCM) 10K type strain sequencing project: providing services to taxonomists for standard genome sequencing and annotation.</title>
        <authorList>
            <consortium name="The Broad Institute Genomics Platform"/>
            <consortium name="The Broad Institute Genome Sequencing Center for Infectious Disease"/>
            <person name="Wu L."/>
            <person name="Ma J."/>
        </authorList>
    </citation>
    <scope>NUCLEOTIDE SEQUENCE [LARGE SCALE GENOMIC DNA]</scope>
    <source>
        <strain evidence="4">CGMCC 4.1415</strain>
    </source>
</reference>
<dbReference type="SUPFAM" id="SSF48317">
    <property type="entry name" value="Acid phosphatase/Vanadium-dependent haloperoxidase"/>
    <property type="match status" value="1"/>
</dbReference>